<organism evidence="2">
    <name type="scientific">Amphimedon queenslandica</name>
    <name type="common">Sponge</name>
    <dbReference type="NCBI Taxonomy" id="400682"/>
    <lineage>
        <taxon>Eukaryota</taxon>
        <taxon>Metazoa</taxon>
        <taxon>Porifera</taxon>
        <taxon>Demospongiae</taxon>
        <taxon>Heteroscleromorpha</taxon>
        <taxon>Haplosclerida</taxon>
        <taxon>Niphatidae</taxon>
        <taxon>Amphimedon</taxon>
    </lineage>
</organism>
<name>A0A1X7THK0_AMPQE</name>
<keyword evidence="1" id="KW-0732">Signal</keyword>
<dbReference type="AlphaFoldDB" id="A0A1X7THK0"/>
<proteinExistence type="predicted"/>
<sequence length="147" mass="16654">MLKERLYQKNNVCTKLKLLLAMSFALLPIPAEAVDKVERGVLIDLKELLHNNVALFNTLQELGSSAPTSVQRMRDIHLRQCLCMTETRDLMAYGKVMARNHRCLGWVSYNKPTKNGRNATTMVRSEFVTHGCYCAGRGFTHTNPDVL</sequence>
<feature type="chain" id="PRO_5010867739" evidence="1">
    <location>
        <begin position="34"/>
        <end position="147"/>
    </location>
</feature>
<dbReference type="EnsemblMetazoa" id="Aqu2.1.14110_001">
    <property type="protein sequence ID" value="Aqu2.1.14110_001"/>
    <property type="gene ID" value="Aqu2.1.14110"/>
</dbReference>
<accession>A0A1X7THK0</accession>
<dbReference type="InParanoid" id="A0A1X7THK0"/>
<protein>
    <submittedName>
        <fullName evidence="2">Uncharacterized protein</fullName>
    </submittedName>
</protein>
<evidence type="ECO:0000313" key="2">
    <source>
        <dbReference type="EnsemblMetazoa" id="Aqu2.1.14110_001"/>
    </source>
</evidence>
<evidence type="ECO:0000256" key="1">
    <source>
        <dbReference type="SAM" id="SignalP"/>
    </source>
</evidence>
<reference evidence="2" key="1">
    <citation type="submission" date="2017-05" db="UniProtKB">
        <authorList>
            <consortium name="EnsemblMetazoa"/>
        </authorList>
    </citation>
    <scope>IDENTIFICATION</scope>
</reference>
<feature type="signal peptide" evidence="1">
    <location>
        <begin position="1"/>
        <end position="33"/>
    </location>
</feature>